<dbReference type="EnsemblMetazoa" id="MDOA013334-RA">
    <property type="protein sequence ID" value="MDOA013334-PA"/>
    <property type="gene ID" value="MDOA013334"/>
</dbReference>
<keyword evidence="9" id="KW-1185">Reference proteome</keyword>
<evidence type="ECO:0000313" key="9">
    <source>
        <dbReference type="Proteomes" id="UP001652621"/>
    </source>
</evidence>
<dbReference type="NCBIfam" id="NF003075">
    <property type="entry name" value="PRK03996.1"/>
    <property type="match status" value="1"/>
</dbReference>
<evidence type="ECO:0000313" key="8">
    <source>
        <dbReference type="EnsemblMetazoa" id="MDOA013334-PA"/>
    </source>
</evidence>
<feature type="domain" description="Proteasome alpha-type subunits" evidence="7">
    <location>
        <begin position="6"/>
        <end position="28"/>
    </location>
</feature>
<protein>
    <recommendedName>
        <fullName evidence="6">Proteasome subunit alpha type</fullName>
    </recommendedName>
</protein>
<dbReference type="InterPro" id="IPR029055">
    <property type="entry name" value="Ntn_hydrolases_N"/>
</dbReference>
<comment type="subcellular location">
    <subcellularLocation>
        <location evidence="6">Cytoplasm</location>
    </subcellularLocation>
    <subcellularLocation>
        <location evidence="6">Nucleus</location>
    </subcellularLocation>
</comment>
<dbReference type="Proteomes" id="UP001652621">
    <property type="component" value="Unplaced"/>
</dbReference>
<dbReference type="InterPro" id="IPR023332">
    <property type="entry name" value="Proteasome_alpha-type"/>
</dbReference>
<evidence type="ECO:0000256" key="2">
    <source>
        <dbReference type="ARBA" id="ARBA00022490"/>
    </source>
</evidence>
<evidence type="ECO:0000256" key="3">
    <source>
        <dbReference type="ARBA" id="ARBA00022942"/>
    </source>
</evidence>
<dbReference type="RefSeq" id="XP_005188359.1">
    <property type="nucleotide sequence ID" value="XM_005188302.3"/>
</dbReference>
<dbReference type="GO" id="GO:0005737">
    <property type="term" value="C:cytoplasm"/>
    <property type="evidence" value="ECO:0007669"/>
    <property type="project" value="UniProtKB-SubCell"/>
</dbReference>
<dbReference type="VEuPathDB" id="VectorBase:MDOA013334"/>
<dbReference type="CDD" id="cd03750">
    <property type="entry name" value="proteasome_alpha_type_2"/>
    <property type="match status" value="1"/>
</dbReference>
<reference evidence="8" key="1">
    <citation type="submission" date="2020-05" db="UniProtKB">
        <authorList>
            <consortium name="EnsemblMetazoa"/>
        </authorList>
    </citation>
    <scope>IDENTIFICATION</scope>
    <source>
        <strain evidence="8">Aabys</strain>
    </source>
</reference>
<dbReference type="InterPro" id="IPR050115">
    <property type="entry name" value="Proteasome_alpha"/>
</dbReference>
<dbReference type="VEuPathDB" id="VectorBase:MDOMA2_020681"/>
<dbReference type="OrthoDB" id="431557at2759"/>
<evidence type="ECO:0000256" key="6">
    <source>
        <dbReference type="RuleBase" id="RU000551"/>
    </source>
</evidence>
<name>A0A1I8NAS9_MUSDO</name>
<reference evidence="10" key="2">
    <citation type="submission" date="2025-04" db="UniProtKB">
        <authorList>
            <consortium name="RefSeq"/>
        </authorList>
    </citation>
    <scope>IDENTIFICATION</scope>
    <source>
        <strain evidence="10">Aabys</strain>
    </source>
</reference>
<comment type="similarity">
    <text evidence="5 6">Belongs to the peptidase T1A family.</text>
</comment>
<dbReference type="PROSITE" id="PS51475">
    <property type="entry name" value="PROTEASOME_ALPHA_2"/>
    <property type="match status" value="1"/>
</dbReference>
<dbReference type="SMART" id="SM00948">
    <property type="entry name" value="Proteasome_A_N"/>
    <property type="match status" value="1"/>
</dbReference>
<keyword evidence="3 5" id="KW-0647">Proteasome</keyword>
<evidence type="ECO:0000259" key="7">
    <source>
        <dbReference type="PROSITE" id="PS00388"/>
    </source>
</evidence>
<dbReference type="FunFam" id="3.60.20.10:FF:000012">
    <property type="entry name" value="Proteasome subunit alpha type"/>
    <property type="match status" value="1"/>
</dbReference>
<dbReference type="Pfam" id="PF00227">
    <property type="entry name" value="Proteasome"/>
    <property type="match status" value="1"/>
</dbReference>
<evidence type="ECO:0000256" key="4">
    <source>
        <dbReference type="ARBA" id="ARBA00023242"/>
    </source>
</evidence>
<proteinExistence type="inferred from homology"/>
<dbReference type="KEGG" id="mde:101896475"/>
<sequence>MASERYSFSLTTFSPSGKLVQLEYALAAVSAGAPSVGIMASNGVVIATENKHKSSLYEEHSVNRVEMITGHIGMIYSGMGPDYRLLVKQARKLAQNYYLTYKEPIPVAQLVQRVATLMQEYTQTGGVRPFGVSLLICGWDSDRPYLFQCDPSGAYFAWKATAMGKNAVNGKTFLEKRYSEDLELDDAVHTAILTLKEGFEGKMTADNIEVGICDRNGFKRLDPATVKDYLVNIP</sequence>
<dbReference type="AlphaFoldDB" id="A0A1I8NAS9"/>
<dbReference type="GO" id="GO:0019773">
    <property type="term" value="C:proteasome core complex, alpha-subunit complex"/>
    <property type="evidence" value="ECO:0007669"/>
    <property type="project" value="UniProtKB-UniRule"/>
</dbReference>
<keyword evidence="2 6" id="KW-0963">Cytoplasm</keyword>
<dbReference type="STRING" id="7370.A0A1I8NAS9"/>
<comment type="subunit">
    <text evidence="6">The 20S proteasome core is composed of 28 subunits that are arranged in four stacked rings, resulting in a barrel-shaped structure. The two end rings are each formed by seven alpha subunits, and the two central rings are each formed by seven beta subunits.</text>
</comment>
<dbReference type="PANTHER" id="PTHR11599">
    <property type="entry name" value="PROTEASOME SUBUNIT ALPHA/BETA"/>
    <property type="match status" value="1"/>
</dbReference>
<dbReference type="eggNOG" id="KOG0181">
    <property type="taxonomic scope" value="Eukaryota"/>
</dbReference>
<dbReference type="GO" id="GO:0006511">
    <property type="term" value="P:ubiquitin-dependent protein catabolic process"/>
    <property type="evidence" value="ECO:0007669"/>
    <property type="project" value="InterPro"/>
</dbReference>
<comment type="function">
    <text evidence="1">The proteasome is a multicatalytic proteinase complex which is characterized by its ability to cleave peptides with Arg, Phe, Tyr, Leu, and Glu adjacent to the leaving group at neutral or slightly basic pH. The proteasome has an ATP-dependent proteolytic activity.</text>
</comment>
<evidence type="ECO:0000256" key="5">
    <source>
        <dbReference type="PROSITE-ProRule" id="PRU00808"/>
    </source>
</evidence>
<dbReference type="Gene3D" id="3.60.20.10">
    <property type="entry name" value="Glutamine Phosphoribosylpyrophosphate, subunit 1, domain 1"/>
    <property type="match status" value="1"/>
</dbReference>
<keyword evidence="4 6" id="KW-0539">Nucleus</keyword>
<evidence type="ECO:0000313" key="10">
    <source>
        <dbReference type="RefSeq" id="XP_005188359.1"/>
    </source>
</evidence>
<dbReference type="InterPro" id="IPR001353">
    <property type="entry name" value="Proteasome_sua/b"/>
</dbReference>
<dbReference type="InterPro" id="IPR000426">
    <property type="entry name" value="Proteasome_asu_N"/>
</dbReference>
<evidence type="ECO:0000256" key="1">
    <source>
        <dbReference type="ARBA" id="ARBA00002000"/>
    </source>
</evidence>
<organism evidence="8">
    <name type="scientific">Musca domestica</name>
    <name type="common">House fly</name>
    <dbReference type="NCBI Taxonomy" id="7370"/>
    <lineage>
        <taxon>Eukaryota</taxon>
        <taxon>Metazoa</taxon>
        <taxon>Ecdysozoa</taxon>
        <taxon>Arthropoda</taxon>
        <taxon>Hexapoda</taxon>
        <taxon>Insecta</taxon>
        <taxon>Pterygota</taxon>
        <taxon>Neoptera</taxon>
        <taxon>Endopterygota</taxon>
        <taxon>Diptera</taxon>
        <taxon>Brachycera</taxon>
        <taxon>Muscomorpha</taxon>
        <taxon>Muscoidea</taxon>
        <taxon>Muscidae</taxon>
        <taxon>Musca</taxon>
    </lineage>
</organism>
<dbReference type="GO" id="GO:0005634">
    <property type="term" value="C:nucleus"/>
    <property type="evidence" value="ECO:0007669"/>
    <property type="project" value="UniProtKB-SubCell"/>
</dbReference>
<accession>A0A1I8NAS9</accession>
<gene>
    <name evidence="8" type="primary">101896475</name>
    <name evidence="10" type="synonym">LOC101896475</name>
</gene>
<dbReference type="SUPFAM" id="SSF56235">
    <property type="entry name" value="N-terminal nucleophile aminohydrolases (Ntn hydrolases)"/>
    <property type="match status" value="1"/>
</dbReference>
<dbReference type="Pfam" id="PF10584">
    <property type="entry name" value="Proteasome_A_N"/>
    <property type="match status" value="1"/>
</dbReference>
<dbReference type="PROSITE" id="PS00388">
    <property type="entry name" value="PROTEASOME_ALPHA_1"/>
    <property type="match status" value="1"/>
</dbReference>